<dbReference type="EMBL" id="JAGTJJ010000031">
    <property type="protein sequence ID" value="MDC3985729.1"/>
    <property type="molecule type" value="Genomic_DNA"/>
</dbReference>
<gene>
    <name evidence="1" type="ORF">KEG57_34940</name>
</gene>
<dbReference type="AlphaFoldDB" id="A0A9X4AUY1"/>
<organism evidence="1 2">
    <name type="scientific">Polyangium jinanense</name>
    <dbReference type="NCBI Taxonomy" id="2829994"/>
    <lineage>
        <taxon>Bacteria</taxon>
        <taxon>Pseudomonadati</taxon>
        <taxon>Myxococcota</taxon>
        <taxon>Polyangia</taxon>
        <taxon>Polyangiales</taxon>
        <taxon>Polyangiaceae</taxon>
        <taxon>Polyangium</taxon>
    </lineage>
</organism>
<sequence>MAYTLGFGKHKDKTLEWLFFNDPGYVWWILSQGAQKNLKGAARTRFDDLVRRAKHLAIPGKCAHCPQTVSQMSLTRHPSGGLACVDFFCSRCHHDGGSFSVLTTPAFYTPDFFKNYDKLGGKFLVDAIKYAYFGKKVRMTQAKMEEFFDKPSNFVNP</sequence>
<name>A0A9X4AUY1_9BACT</name>
<reference evidence="1 2" key="1">
    <citation type="submission" date="2021-04" db="EMBL/GenBank/DDBJ databases">
        <title>Genome analysis of Polyangium sp.</title>
        <authorList>
            <person name="Li Y."/>
            <person name="Wang J."/>
        </authorList>
    </citation>
    <scope>NUCLEOTIDE SEQUENCE [LARGE SCALE GENOMIC DNA]</scope>
    <source>
        <strain evidence="1 2">SDU14</strain>
    </source>
</reference>
<comment type="caution">
    <text evidence="1">The sequence shown here is derived from an EMBL/GenBank/DDBJ whole genome shotgun (WGS) entry which is preliminary data.</text>
</comment>
<evidence type="ECO:0000313" key="2">
    <source>
        <dbReference type="Proteomes" id="UP001151081"/>
    </source>
</evidence>
<protein>
    <submittedName>
        <fullName evidence="1">Uncharacterized protein</fullName>
    </submittedName>
</protein>
<proteinExistence type="predicted"/>
<dbReference type="Proteomes" id="UP001151081">
    <property type="component" value="Unassembled WGS sequence"/>
</dbReference>
<evidence type="ECO:0000313" key="1">
    <source>
        <dbReference type="EMBL" id="MDC3985729.1"/>
    </source>
</evidence>
<accession>A0A9X4AUY1</accession>
<keyword evidence="2" id="KW-1185">Reference proteome</keyword>
<dbReference type="RefSeq" id="WP_272424937.1">
    <property type="nucleotide sequence ID" value="NZ_JAGTJJ010000031.1"/>
</dbReference>